<dbReference type="AlphaFoldDB" id="F0VG53"/>
<dbReference type="GO" id="GO:0042176">
    <property type="term" value="P:regulation of protein catabolic process"/>
    <property type="evidence" value="ECO:0007669"/>
    <property type="project" value="UniProtKB-UniRule"/>
</dbReference>
<dbReference type="GO" id="GO:0008540">
    <property type="term" value="C:proteasome regulatory particle, base subcomplex"/>
    <property type="evidence" value="ECO:0007669"/>
    <property type="project" value="UniProtKB-UniRule"/>
</dbReference>
<dbReference type="Pfam" id="PF18004">
    <property type="entry name" value="RPN2_C"/>
    <property type="match status" value="1"/>
</dbReference>
<evidence type="ECO:0000259" key="7">
    <source>
        <dbReference type="Pfam" id="PF18004"/>
    </source>
</evidence>
<evidence type="ECO:0000256" key="3">
    <source>
        <dbReference type="ARBA" id="ARBA00022942"/>
    </source>
</evidence>
<dbReference type="InterPro" id="IPR004155">
    <property type="entry name" value="PBS_lyase_HEAT"/>
</dbReference>
<dbReference type="PANTHER" id="PTHR10943:SF2">
    <property type="entry name" value="26S PROTEASOME NON-ATPASE REGULATORY SUBUNIT 1"/>
    <property type="match status" value="1"/>
</dbReference>
<evidence type="ECO:0000313" key="9">
    <source>
        <dbReference type="EMBL" id="CBZ52697.1"/>
    </source>
</evidence>
<dbReference type="InterPro" id="IPR002015">
    <property type="entry name" value="Proteasome/cyclosome_rpt"/>
</dbReference>
<evidence type="ECO:0000313" key="10">
    <source>
        <dbReference type="Proteomes" id="UP000007494"/>
    </source>
</evidence>
<dbReference type="InterPro" id="IPR040623">
    <property type="entry name" value="RPN2_C"/>
</dbReference>
<dbReference type="Proteomes" id="UP000007494">
    <property type="component" value="Chromosome VIIb"/>
</dbReference>
<dbReference type="InParanoid" id="F0VG53"/>
<dbReference type="FunCoup" id="F0VG53">
    <property type="interactions" value="615"/>
</dbReference>
<keyword evidence="6" id="KW-0472">Membrane</keyword>
<dbReference type="Gene3D" id="1.25.10.10">
    <property type="entry name" value="Leucine-rich Repeat Variant"/>
    <property type="match status" value="1"/>
</dbReference>
<gene>
    <name evidence="9" type="ORF">NCLIV_024860</name>
</gene>
<dbReference type="EMBL" id="FR823389">
    <property type="protein sequence ID" value="CBZ52697.1"/>
    <property type="molecule type" value="Genomic_DNA"/>
</dbReference>
<dbReference type="PIRSF" id="PIRSF015947">
    <property type="entry name" value="26S_Psome_Rpn2"/>
    <property type="match status" value="1"/>
</dbReference>
<dbReference type="InterPro" id="IPR011989">
    <property type="entry name" value="ARM-like"/>
</dbReference>
<feature type="transmembrane region" description="Helical" evidence="6">
    <location>
        <begin position="819"/>
        <end position="842"/>
    </location>
</feature>
<dbReference type="PANTHER" id="PTHR10943">
    <property type="entry name" value="26S PROTEASOME NON-ATPASE REGULATORY SUBUNIT"/>
    <property type="match status" value="1"/>
</dbReference>
<dbReference type="GO" id="GO:0005634">
    <property type="term" value="C:nucleus"/>
    <property type="evidence" value="ECO:0007669"/>
    <property type="project" value="TreeGrafter"/>
</dbReference>
<feature type="compositionally biased region" description="Basic and acidic residues" evidence="5">
    <location>
        <begin position="1025"/>
        <end position="1035"/>
    </location>
</feature>
<evidence type="ECO:0000256" key="5">
    <source>
        <dbReference type="SAM" id="MobiDB-lite"/>
    </source>
</evidence>
<feature type="domain" description="26S proteasome regulatory subunit RPN2 C-terminal" evidence="7">
    <location>
        <begin position="923"/>
        <end position="1078"/>
    </location>
</feature>
<dbReference type="GeneID" id="13445021"/>
<evidence type="ECO:0000256" key="6">
    <source>
        <dbReference type="SAM" id="Phobius"/>
    </source>
</evidence>
<dbReference type="Pfam" id="PF13646">
    <property type="entry name" value="HEAT_2"/>
    <property type="match status" value="1"/>
</dbReference>
<dbReference type="GO" id="GO:0030234">
    <property type="term" value="F:enzyme regulator activity"/>
    <property type="evidence" value="ECO:0007669"/>
    <property type="project" value="UniProtKB-UniRule"/>
</dbReference>
<feature type="region of interest" description="Disordered" evidence="5">
    <location>
        <begin position="366"/>
        <end position="417"/>
    </location>
</feature>
<comment type="similarity">
    <text evidence="1 4">Belongs to the proteasome subunit S1 family.</text>
</comment>
<feature type="compositionally biased region" description="Basic and acidic residues" evidence="5">
    <location>
        <begin position="997"/>
        <end position="1018"/>
    </location>
</feature>
<dbReference type="VEuPathDB" id="ToxoDB:NCLIV_024860"/>
<dbReference type="InterPro" id="IPR048570">
    <property type="entry name" value="PSMD1_RPN2_N"/>
</dbReference>
<dbReference type="Pfam" id="PF01851">
    <property type="entry name" value="PC_rep"/>
    <property type="match status" value="2"/>
</dbReference>
<feature type="region of interest" description="Disordered" evidence="5">
    <location>
        <begin position="958"/>
        <end position="1035"/>
    </location>
</feature>
<keyword evidence="6" id="KW-1133">Transmembrane helix</keyword>
<keyword evidence="3 4" id="KW-0647">Proteasome</keyword>
<dbReference type="SMART" id="SM00567">
    <property type="entry name" value="EZ_HEAT"/>
    <property type="match status" value="2"/>
</dbReference>
<keyword evidence="6" id="KW-0812">Transmembrane</keyword>
<feature type="domain" description="26S proteasome non-ATPase regulatory subunit 1/RPN2 N-terminal" evidence="8">
    <location>
        <begin position="33"/>
        <end position="268"/>
    </location>
</feature>
<evidence type="ECO:0000259" key="8">
    <source>
        <dbReference type="Pfam" id="PF21505"/>
    </source>
</evidence>
<dbReference type="OMA" id="IMFGRQE"/>
<dbReference type="eggNOG" id="KOG2062">
    <property type="taxonomic scope" value="Eukaryota"/>
</dbReference>
<organism evidence="9 10">
    <name type="scientific">Neospora caninum (strain Liverpool)</name>
    <dbReference type="NCBI Taxonomy" id="572307"/>
    <lineage>
        <taxon>Eukaryota</taxon>
        <taxon>Sar</taxon>
        <taxon>Alveolata</taxon>
        <taxon>Apicomplexa</taxon>
        <taxon>Conoidasida</taxon>
        <taxon>Coccidia</taxon>
        <taxon>Eucoccidiorida</taxon>
        <taxon>Eimeriorina</taxon>
        <taxon>Sarcocystidae</taxon>
        <taxon>Neospora</taxon>
    </lineage>
</organism>
<dbReference type="InterPro" id="IPR016642">
    <property type="entry name" value="26S_Psome_Rpn2"/>
</dbReference>
<dbReference type="GO" id="GO:0043161">
    <property type="term" value="P:proteasome-mediated ubiquitin-dependent protein catabolic process"/>
    <property type="evidence" value="ECO:0007669"/>
    <property type="project" value="TreeGrafter"/>
</dbReference>
<keyword evidence="2" id="KW-0677">Repeat</keyword>
<name>F0VG53_NEOCL</name>
<reference evidence="10" key="1">
    <citation type="journal article" date="2012" name="PLoS Pathog.">
        <title>Comparative genomics of the apicomplexan parasites Toxoplasma gondii and Neospora caninum: Coccidia differing in host range and transmission strategy.</title>
        <authorList>
            <person name="Reid A.J."/>
            <person name="Vermont S.J."/>
            <person name="Cotton J.A."/>
            <person name="Harris D."/>
            <person name="Hill-Cawthorne G.A."/>
            <person name="Konen-Waisman S."/>
            <person name="Latham S.M."/>
            <person name="Mourier T."/>
            <person name="Norton R."/>
            <person name="Quail M.A."/>
            <person name="Sanders M."/>
            <person name="Shanmugam D."/>
            <person name="Sohal A."/>
            <person name="Wasmuth J.D."/>
            <person name="Brunk B."/>
            <person name="Grigg M.E."/>
            <person name="Howard J.C."/>
            <person name="Parkinson J."/>
            <person name="Roos D.S."/>
            <person name="Trees A.J."/>
            <person name="Berriman M."/>
            <person name="Pain A."/>
            <person name="Wastling J.M."/>
        </authorList>
    </citation>
    <scope>NUCLEOTIDE SEQUENCE [LARGE SCALE GENOMIC DNA]</scope>
    <source>
        <strain evidence="10">Liverpool</strain>
    </source>
</reference>
<feature type="compositionally biased region" description="Low complexity" evidence="5">
    <location>
        <begin position="375"/>
        <end position="388"/>
    </location>
</feature>
<feature type="compositionally biased region" description="Basic and acidic residues" evidence="5">
    <location>
        <begin position="861"/>
        <end position="903"/>
    </location>
</feature>
<evidence type="ECO:0000256" key="4">
    <source>
        <dbReference type="PIRNR" id="PIRNR015947"/>
    </source>
</evidence>
<sequence length="1181" mass="128240">MSAGVATQLLPSGKALPSSSAMGRPSAAPPASSAAGVLALLHERDPALQAAALHRLLQMIDLWWTEIADYLADIEELYEDESFAERQLAGYIASRVYFHLEEYGEAMKFALGSGKWFDITQKSLYVQRILAECVDTFIRNGLRDFAPQQLAAGRQVSVQLPEEDMEDGQDAASSAALNEAVEGVVKRLLEVCTQGEGPLYALGIAFDARRLDLVQAIFNSPRARALPPTDPNSHCQLMLYCLDHIQTLISSKFFRSQIISLLTAEFEKCLPLYDFPSAASTAGAEATSFGPGRAEVRGLVYSGLCRCLVERDESGRVAELLHRLLQPQEDPSREEEGVLMACQIAFDILQMESQPFQQALLDHPLLRAPEPPAPAAGDATEGGETATPNGTASDAAVQDEKEEKKEVETEAEKKRSIDTRSSLLHHGVVLSHMLMQAGTSCDVFLRCNLDWMARASNWARFSATASLGVVHKGHVRDSMKLLRTYLPASSSASSSPYSEGGAFYALGLISANQPSSSVRDYLLEQLQAAGTASEPRQQGCCLGLGLVCMGNADDSEVYEALKQVLFLDSAVAGEAAALGAGLLLLGSANAPAVAELLAYAQDTQHEKIRRACGIAIALLIKESDALIRYGGMFTIAMAYCATANSSAIRRLLHVSVSDVSDDVRRAAVIALGFVLCGDRQQLAQILKILSGSFNPHVRYGAALALGMASAGTGRKEVVDLLLPLSNDSTDFVRQGAFIGLGFVLQQVPDAACSEAGAVRQQFQRVIADKHEDVMARFGALLASGLIDAGGRNVVASMFSASGVLRQEAAVGFCLAFQLWYWYPLIHMVALSFAPSALIGLTVSSAHAIKKKPASASASSEKAGEKGEKDEKAKEEKEEKEKREEDEKAAESGEKNESLVSREETHEPYVAGLSKLRVPAGWTVACVGAKKGQFAYVPSLASLEKKEGKKQTIKAVLSTTAKRNRKLQEQKKKENQEEKKEPSQESTKGADAMDVDEEPAKKEDEVPKKGEEAKSKTEKEGDDEGKDGAGKEVELKNPCRVLPQQQPCIQLLANSRYQPIFPGRKAGFVLLRDTRSAQKPDTFELHLSSYIYIWMHAHADRCTYKRVCIYIYIYIYIYIFAEVHVRGGSVGLGRVCGCVAESIRAHFVDKKFDRFRVPLSPLALDVDRCACACSCEGRWNGV</sequence>
<accession>F0VG53</accession>
<dbReference type="OrthoDB" id="331666at2759"/>
<proteinExistence type="inferred from homology"/>
<dbReference type="GO" id="GO:0034515">
    <property type="term" value="C:proteasome storage granule"/>
    <property type="evidence" value="ECO:0007669"/>
    <property type="project" value="TreeGrafter"/>
</dbReference>
<feature type="region of interest" description="Disordered" evidence="5">
    <location>
        <begin position="851"/>
        <end position="903"/>
    </location>
</feature>
<feature type="compositionally biased region" description="Basic and acidic residues" evidence="5">
    <location>
        <begin position="965"/>
        <end position="982"/>
    </location>
</feature>
<keyword evidence="10" id="KW-1185">Reference proteome</keyword>
<dbReference type="RefSeq" id="XP_003882729.1">
    <property type="nucleotide sequence ID" value="XM_003882680.1"/>
</dbReference>
<protein>
    <submittedName>
        <fullName evidence="9">Proteasome/cyclosome repeat family protein,related</fullName>
    </submittedName>
</protein>
<dbReference type="SUPFAM" id="SSF48371">
    <property type="entry name" value="ARM repeat"/>
    <property type="match status" value="1"/>
</dbReference>
<feature type="compositionally biased region" description="Basic and acidic residues" evidence="5">
    <location>
        <begin position="398"/>
        <end position="417"/>
    </location>
</feature>
<dbReference type="InterPro" id="IPR016024">
    <property type="entry name" value="ARM-type_fold"/>
</dbReference>
<dbReference type="Pfam" id="PF21505">
    <property type="entry name" value="RPN2_N"/>
    <property type="match status" value="1"/>
</dbReference>
<evidence type="ECO:0000256" key="1">
    <source>
        <dbReference type="ARBA" id="ARBA00006308"/>
    </source>
</evidence>
<evidence type="ECO:0000256" key="2">
    <source>
        <dbReference type="ARBA" id="ARBA00022737"/>
    </source>
</evidence>